<keyword evidence="1" id="KW-1133">Transmembrane helix</keyword>
<protein>
    <submittedName>
        <fullName evidence="2">Uncharacterized protein</fullName>
    </submittedName>
</protein>
<keyword evidence="1" id="KW-0812">Transmembrane</keyword>
<proteinExistence type="predicted"/>
<feature type="transmembrane region" description="Helical" evidence="1">
    <location>
        <begin position="39"/>
        <end position="57"/>
    </location>
</feature>
<gene>
    <name evidence="2" type="ORF">L873DRAFT_1844372</name>
</gene>
<dbReference type="Proteomes" id="UP000276215">
    <property type="component" value="Unassembled WGS sequence"/>
</dbReference>
<evidence type="ECO:0000313" key="2">
    <source>
        <dbReference type="EMBL" id="RPA98142.1"/>
    </source>
</evidence>
<dbReference type="EMBL" id="ML120398">
    <property type="protein sequence ID" value="RPA98142.1"/>
    <property type="molecule type" value="Genomic_DNA"/>
</dbReference>
<organism evidence="2 3">
    <name type="scientific">Choiromyces venosus 120613-1</name>
    <dbReference type="NCBI Taxonomy" id="1336337"/>
    <lineage>
        <taxon>Eukaryota</taxon>
        <taxon>Fungi</taxon>
        <taxon>Dikarya</taxon>
        <taxon>Ascomycota</taxon>
        <taxon>Pezizomycotina</taxon>
        <taxon>Pezizomycetes</taxon>
        <taxon>Pezizales</taxon>
        <taxon>Tuberaceae</taxon>
        <taxon>Choiromyces</taxon>
    </lineage>
</organism>
<accession>A0A3N4JIQ6</accession>
<evidence type="ECO:0000313" key="3">
    <source>
        <dbReference type="Proteomes" id="UP000276215"/>
    </source>
</evidence>
<dbReference type="AlphaFoldDB" id="A0A3N4JIQ6"/>
<name>A0A3N4JIQ6_9PEZI</name>
<keyword evidence="3" id="KW-1185">Reference proteome</keyword>
<reference evidence="2 3" key="1">
    <citation type="journal article" date="2018" name="Nat. Ecol. Evol.">
        <title>Pezizomycetes genomes reveal the molecular basis of ectomycorrhizal truffle lifestyle.</title>
        <authorList>
            <person name="Murat C."/>
            <person name="Payen T."/>
            <person name="Noel B."/>
            <person name="Kuo A."/>
            <person name="Morin E."/>
            <person name="Chen J."/>
            <person name="Kohler A."/>
            <person name="Krizsan K."/>
            <person name="Balestrini R."/>
            <person name="Da Silva C."/>
            <person name="Montanini B."/>
            <person name="Hainaut M."/>
            <person name="Levati E."/>
            <person name="Barry K.W."/>
            <person name="Belfiori B."/>
            <person name="Cichocki N."/>
            <person name="Clum A."/>
            <person name="Dockter R.B."/>
            <person name="Fauchery L."/>
            <person name="Guy J."/>
            <person name="Iotti M."/>
            <person name="Le Tacon F."/>
            <person name="Lindquist E.A."/>
            <person name="Lipzen A."/>
            <person name="Malagnac F."/>
            <person name="Mello A."/>
            <person name="Molinier V."/>
            <person name="Miyauchi S."/>
            <person name="Poulain J."/>
            <person name="Riccioni C."/>
            <person name="Rubini A."/>
            <person name="Sitrit Y."/>
            <person name="Splivallo R."/>
            <person name="Traeger S."/>
            <person name="Wang M."/>
            <person name="Zifcakova L."/>
            <person name="Wipf D."/>
            <person name="Zambonelli A."/>
            <person name="Paolocci F."/>
            <person name="Nowrousian M."/>
            <person name="Ottonello S."/>
            <person name="Baldrian P."/>
            <person name="Spatafora J.W."/>
            <person name="Henrissat B."/>
            <person name="Nagy L.G."/>
            <person name="Aury J.M."/>
            <person name="Wincker P."/>
            <person name="Grigoriev I.V."/>
            <person name="Bonfante P."/>
            <person name="Martin F.M."/>
        </authorList>
    </citation>
    <scope>NUCLEOTIDE SEQUENCE [LARGE SCALE GENOMIC DNA]</scope>
    <source>
        <strain evidence="2 3">120613-1</strain>
    </source>
</reference>
<keyword evidence="1" id="KW-0472">Membrane</keyword>
<evidence type="ECO:0000256" key="1">
    <source>
        <dbReference type="SAM" id="Phobius"/>
    </source>
</evidence>
<sequence length="165" mass="18119">MYITRDFYIETPLSQPYFEKRDNSGSNEQEANNTHPGEIVAIIIAALTLLVAMVPLFRSSCLRHWGSSFLASSFVEKAFSTIRPNSAPTTIVAREDSSTTPVADIPRPGPVFIYNDYSYASFAGTRSDTSPHGLNNIPGEGGGVPRAMESLELKRPEPAVTWPLR</sequence>
<dbReference type="OrthoDB" id="5477432at2759"/>